<dbReference type="EMBL" id="JAANER010000002">
    <property type="protein sequence ID" value="KAG9194411.1"/>
    <property type="molecule type" value="Genomic_DNA"/>
</dbReference>
<name>A0AAD4IGI9_9PLEO</name>
<protein>
    <submittedName>
        <fullName evidence="2">Uncharacterized protein</fullName>
    </submittedName>
</protein>
<feature type="chain" id="PRO_5042295422" evidence="1">
    <location>
        <begin position="21"/>
        <end position="136"/>
    </location>
</feature>
<dbReference type="Proteomes" id="UP001199106">
    <property type="component" value="Unassembled WGS sequence"/>
</dbReference>
<proteinExistence type="predicted"/>
<keyword evidence="1" id="KW-0732">Signal</keyword>
<gene>
    <name evidence="2" type="ORF">G6011_04446</name>
</gene>
<dbReference type="AlphaFoldDB" id="A0AAD4IGI9"/>
<keyword evidence="3" id="KW-1185">Reference proteome</keyword>
<accession>A0AAD4IGI9</accession>
<comment type="caution">
    <text evidence="2">The sequence shown here is derived from an EMBL/GenBank/DDBJ whole genome shotgun (WGS) entry which is preliminary data.</text>
</comment>
<evidence type="ECO:0000313" key="3">
    <source>
        <dbReference type="Proteomes" id="UP001199106"/>
    </source>
</evidence>
<reference evidence="2" key="1">
    <citation type="submission" date="2021-07" db="EMBL/GenBank/DDBJ databases">
        <title>Genome Resource of American Ginseng Black Spot Pathogen Alternaria panax.</title>
        <authorList>
            <person name="Qiu C."/>
            <person name="Wang W."/>
            <person name="Liu Z."/>
        </authorList>
    </citation>
    <scope>NUCLEOTIDE SEQUENCE</scope>
    <source>
        <strain evidence="2">BNCC115425</strain>
    </source>
</reference>
<sequence>MNLVLLAMLVVSVITTSGLGGGTGNRYCGWELMQNLRMLIYRLSIPSPDRSDITPEIPIPKLGDWYAEQTGDRSLCVLQDDGSEYCTCIYECGNGVWRFYQESIQESWRYGNKTGLWEWRSGCKKYCHAGVCDGQG</sequence>
<evidence type="ECO:0000256" key="1">
    <source>
        <dbReference type="SAM" id="SignalP"/>
    </source>
</evidence>
<organism evidence="2 3">
    <name type="scientific">Alternaria panax</name>
    <dbReference type="NCBI Taxonomy" id="48097"/>
    <lineage>
        <taxon>Eukaryota</taxon>
        <taxon>Fungi</taxon>
        <taxon>Dikarya</taxon>
        <taxon>Ascomycota</taxon>
        <taxon>Pezizomycotina</taxon>
        <taxon>Dothideomycetes</taxon>
        <taxon>Pleosporomycetidae</taxon>
        <taxon>Pleosporales</taxon>
        <taxon>Pleosporineae</taxon>
        <taxon>Pleosporaceae</taxon>
        <taxon>Alternaria</taxon>
        <taxon>Alternaria sect. Panax</taxon>
    </lineage>
</organism>
<evidence type="ECO:0000313" key="2">
    <source>
        <dbReference type="EMBL" id="KAG9194411.1"/>
    </source>
</evidence>
<feature type="signal peptide" evidence="1">
    <location>
        <begin position="1"/>
        <end position="20"/>
    </location>
</feature>